<dbReference type="EMBL" id="CAUYUJ010014579">
    <property type="protein sequence ID" value="CAK0843435.1"/>
    <property type="molecule type" value="Genomic_DNA"/>
</dbReference>
<dbReference type="Proteomes" id="UP001189429">
    <property type="component" value="Unassembled WGS sequence"/>
</dbReference>
<reference evidence="2" key="1">
    <citation type="submission" date="2023-10" db="EMBL/GenBank/DDBJ databases">
        <authorList>
            <person name="Chen Y."/>
            <person name="Shah S."/>
            <person name="Dougan E. K."/>
            <person name="Thang M."/>
            <person name="Chan C."/>
        </authorList>
    </citation>
    <scope>NUCLEOTIDE SEQUENCE [LARGE SCALE GENOMIC DNA]</scope>
</reference>
<evidence type="ECO:0000313" key="2">
    <source>
        <dbReference type="EMBL" id="CAK0843435.1"/>
    </source>
</evidence>
<feature type="chain" id="PRO_5046733063" evidence="1">
    <location>
        <begin position="27"/>
        <end position="432"/>
    </location>
</feature>
<keyword evidence="1" id="KW-0732">Signal</keyword>
<keyword evidence="3" id="KW-1185">Reference proteome</keyword>
<feature type="signal peptide" evidence="1">
    <location>
        <begin position="1"/>
        <end position="26"/>
    </location>
</feature>
<gene>
    <name evidence="2" type="ORF">PCOR1329_LOCUS37778</name>
</gene>
<name>A0ABN9TEB5_9DINO</name>
<comment type="caution">
    <text evidence="2">The sequence shown here is derived from an EMBL/GenBank/DDBJ whole genome shotgun (WGS) entry which is preliminary data.</text>
</comment>
<evidence type="ECO:0000256" key="1">
    <source>
        <dbReference type="SAM" id="SignalP"/>
    </source>
</evidence>
<protein>
    <submittedName>
        <fullName evidence="2">Uncharacterized protein</fullName>
    </submittedName>
</protein>
<organism evidence="2 3">
    <name type="scientific">Prorocentrum cordatum</name>
    <dbReference type="NCBI Taxonomy" id="2364126"/>
    <lineage>
        <taxon>Eukaryota</taxon>
        <taxon>Sar</taxon>
        <taxon>Alveolata</taxon>
        <taxon>Dinophyceae</taxon>
        <taxon>Prorocentrales</taxon>
        <taxon>Prorocentraceae</taxon>
        <taxon>Prorocentrum</taxon>
    </lineage>
</organism>
<sequence length="432" mass="46540">MEARATSAVYVPLLLAAAGLLDPREGAQWREHRLTQAWWQPTVETLRLAEPVPTGPFLQMLAYTDAQHGEVPAVLAADGGERPEHLSFAPVVQAVAHSSTGYKQPLVQDLILEAFGGLVLARGVGARADELRSPAAWAAAAAAEPRPPLPPPQAPPRAEREALDGADLQAALRQRVATLRSAPAFLRGPLRNALRKALREIHAGEANEARQLRGWKLLFLIPRMLLSKDPGARTVPKEQLMERFARFEAGDWAPLLAFPSPKASRRRPRAAAGRSDEELSQCCARAHALAQQGEVSAARQALTASAIAPGTEATLAELRGPARRLAEPRGPLRADLAALALEPLFLESDELLRNLRGCRRGAAPGPSGLAGEHLHCGIGVNMGKTKTAWLLLSMCANPRANFYLRTMAREGALEFAVADDEHMAQARSRPSD</sequence>
<accession>A0ABN9TEB5</accession>
<evidence type="ECO:0000313" key="3">
    <source>
        <dbReference type="Proteomes" id="UP001189429"/>
    </source>
</evidence>
<proteinExistence type="predicted"/>